<gene>
    <name evidence="1" type="ORF">BJ138DRAFT_1074524</name>
</gene>
<dbReference type="EMBL" id="MU267589">
    <property type="protein sequence ID" value="KAH7916657.1"/>
    <property type="molecule type" value="Genomic_DNA"/>
</dbReference>
<organism evidence="1 2">
    <name type="scientific">Hygrophoropsis aurantiaca</name>
    <dbReference type="NCBI Taxonomy" id="72124"/>
    <lineage>
        <taxon>Eukaryota</taxon>
        <taxon>Fungi</taxon>
        <taxon>Dikarya</taxon>
        <taxon>Basidiomycota</taxon>
        <taxon>Agaricomycotina</taxon>
        <taxon>Agaricomycetes</taxon>
        <taxon>Agaricomycetidae</taxon>
        <taxon>Boletales</taxon>
        <taxon>Coniophorineae</taxon>
        <taxon>Hygrophoropsidaceae</taxon>
        <taxon>Hygrophoropsis</taxon>
    </lineage>
</organism>
<evidence type="ECO:0000313" key="2">
    <source>
        <dbReference type="Proteomes" id="UP000790377"/>
    </source>
</evidence>
<accession>A0ACB8ATH8</accession>
<proteinExistence type="predicted"/>
<evidence type="ECO:0000313" key="1">
    <source>
        <dbReference type="EMBL" id="KAH7916657.1"/>
    </source>
</evidence>
<dbReference type="Proteomes" id="UP000790377">
    <property type="component" value="Unassembled WGS sequence"/>
</dbReference>
<sequence>MAIIVFGRDITLRPVDVFAIIAVGCALAGAFRRTRTRSKTTRLSGPARQSLLFGLLKVLHESKDAGALYEQWAQEYGPAYTLPTPLGGSSIVLSDPKAIAHFFARESTTYVVTPLGNIFLELMVGKGSLLGSRGDAHRRLRKALTPAFSISAIRKYTSVFYDSAYKAKAIWDSMIESNEDGTIIEVQQWMNHISLDTIGMTGSSHDFGTLDGKHADVAEVFDALTSHTPSALFALLLLLSPVFPSLMSVPTEEINLFQKMNVSMGEISDKLLARARKEKEEGISDIQEEKSIIGLLIKAEDTGSELHMSPEEVLAQTKVLLVAGYETTSISLTWALLELSRDQAAQGKLREELMQLGGGDPTWDQLTSGLPYLDGVAHEILRLHPAIEEITRIALEDDIVPLGESMKTSSGQSVDHLSIAKGSILTIPTHAVNRSDILWGSDAKAFKPERWFVENGIPEKAKEIQGHRHLLTFIDGPRTCLGKTFALVEFKAVLSVLIKNFSFELRDGPETKIGTARGVLPRPTVEGEDGCVLPLRVRRLD</sequence>
<comment type="caution">
    <text evidence="1">The sequence shown here is derived from an EMBL/GenBank/DDBJ whole genome shotgun (WGS) entry which is preliminary data.</text>
</comment>
<name>A0ACB8ATH8_9AGAM</name>
<reference evidence="1" key="1">
    <citation type="journal article" date="2021" name="New Phytol.">
        <title>Evolutionary innovations through gain and loss of genes in the ectomycorrhizal Boletales.</title>
        <authorList>
            <person name="Wu G."/>
            <person name="Miyauchi S."/>
            <person name="Morin E."/>
            <person name="Kuo A."/>
            <person name="Drula E."/>
            <person name="Varga T."/>
            <person name="Kohler A."/>
            <person name="Feng B."/>
            <person name="Cao Y."/>
            <person name="Lipzen A."/>
            <person name="Daum C."/>
            <person name="Hundley H."/>
            <person name="Pangilinan J."/>
            <person name="Johnson J."/>
            <person name="Barry K."/>
            <person name="LaButti K."/>
            <person name="Ng V."/>
            <person name="Ahrendt S."/>
            <person name="Min B."/>
            <person name="Choi I.G."/>
            <person name="Park H."/>
            <person name="Plett J.M."/>
            <person name="Magnuson J."/>
            <person name="Spatafora J.W."/>
            <person name="Nagy L.G."/>
            <person name="Henrissat B."/>
            <person name="Grigoriev I.V."/>
            <person name="Yang Z.L."/>
            <person name="Xu J."/>
            <person name="Martin F.M."/>
        </authorList>
    </citation>
    <scope>NUCLEOTIDE SEQUENCE</scope>
    <source>
        <strain evidence="1">ATCC 28755</strain>
    </source>
</reference>
<protein>
    <submittedName>
        <fullName evidence="1">Cytochrome P450</fullName>
    </submittedName>
</protein>
<keyword evidence="2" id="KW-1185">Reference proteome</keyword>